<dbReference type="InParanoid" id="A0A1J7JIK0"/>
<feature type="compositionally biased region" description="Polar residues" evidence="7">
    <location>
        <begin position="27"/>
        <end position="37"/>
    </location>
</feature>
<dbReference type="EMBL" id="KV875097">
    <property type="protein sequence ID" value="OIW29592.1"/>
    <property type="molecule type" value="Genomic_DNA"/>
</dbReference>
<dbReference type="Pfam" id="PF06624">
    <property type="entry name" value="RAMP4"/>
    <property type="match status" value="1"/>
</dbReference>
<evidence type="ECO:0000313" key="8">
    <source>
        <dbReference type="EMBL" id="OIW29592.1"/>
    </source>
</evidence>
<comment type="function">
    <text evidence="6">Interacts with target proteins during translocation into the lumen of the endoplasmic reticulum. Protects unfolded target proteins against degradation and facilitate correct glycosylation.</text>
</comment>
<evidence type="ECO:0000256" key="7">
    <source>
        <dbReference type="SAM" id="MobiDB-lite"/>
    </source>
</evidence>
<dbReference type="InterPro" id="IPR010580">
    <property type="entry name" value="ER_stress-assoc"/>
</dbReference>
<comment type="subcellular location">
    <subcellularLocation>
        <location evidence="6">Membrane</location>
        <topology evidence="6">Single-pass membrane protein</topology>
    </subcellularLocation>
    <subcellularLocation>
        <location evidence="6">Endoplasmic reticulum membrane</location>
        <topology evidence="6">Single-pass membrane protein</topology>
    </subcellularLocation>
</comment>
<dbReference type="GO" id="GO:0005789">
    <property type="term" value="C:endoplasmic reticulum membrane"/>
    <property type="evidence" value="ECO:0007669"/>
    <property type="project" value="UniProtKB-SubCell"/>
</dbReference>
<organism evidence="8 9">
    <name type="scientific">Coniochaeta ligniaria NRRL 30616</name>
    <dbReference type="NCBI Taxonomy" id="1408157"/>
    <lineage>
        <taxon>Eukaryota</taxon>
        <taxon>Fungi</taxon>
        <taxon>Dikarya</taxon>
        <taxon>Ascomycota</taxon>
        <taxon>Pezizomycotina</taxon>
        <taxon>Sordariomycetes</taxon>
        <taxon>Sordariomycetidae</taxon>
        <taxon>Coniochaetales</taxon>
        <taxon>Coniochaetaceae</taxon>
        <taxon>Coniochaeta</taxon>
    </lineage>
</organism>
<sequence>MVSCAAHAGTGRQAYRPYLAAYTNTVSSQAQTPQQRRANAKFFKEQEANRGKSKDEIKKKTKETFKSPISPLWLGTLALSIAAALMHF</sequence>
<feature type="non-terminal residue" evidence="8">
    <location>
        <position position="88"/>
    </location>
</feature>
<dbReference type="OrthoDB" id="16679at2759"/>
<evidence type="ECO:0000256" key="3">
    <source>
        <dbReference type="ARBA" id="ARBA00022824"/>
    </source>
</evidence>
<proteinExistence type="inferred from homology"/>
<keyword evidence="2 6" id="KW-0812">Transmembrane</keyword>
<feature type="transmembrane region" description="Helical" evidence="6">
    <location>
        <begin position="68"/>
        <end position="86"/>
    </location>
</feature>
<keyword evidence="9" id="KW-1185">Reference proteome</keyword>
<evidence type="ECO:0000313" key="9">
    <source>
        <dbReference type="Proteomes" id="UP000182658"/>
    </source>
</evidence>
<gene>
    <name evidence="8" type="ORF">CONLIGDRAFT_631676</name>
</gene>
<evidence type="ECO:0000256" key="6">
    <source>
        <dbReference type="RuleBase" id="RU364120"/>
    </source>
</evidence>
<evidence type="ECO:0000256" key="4">
    <source>
        <dbReference type="ARBA" id="ARBA00022989"/>
    </source>
</evidence>
<feature type="region of interest" description="Disordered" evidence="7">
    <location>
        <begin position="27"/>
        <end position="58"/>
    </location>
</feature>
<dbReference type="AlphaFoldDB" id="A0A1J7JIK0"/>
<dbReference type="Proteomes" id="UP000182658">
    <property type="component" value="Unassembled WGS sequence"/>
</dbReference>
<keyword evidence="3 6" id="KW-0256">Endoplasmic reticulum</keyword>
<evidence type="ECO:0000256" key="5">
    <source>
        <dbReference type="ARBA" id="ARBA00023136"/>
    </source>
</evidence>
<keyword evidence="4 6" id="KW-1133">Transmembrane helix</keyword>
<feature type="compositionally biased region" description="Basic and acidic residues" evidence="7">
    <location>
        <begin position="42"/>
        <end position="58"/>
    </location>
</feature>
<evidence type="ECO:0000256" key="1">
    <source>
        <dbReference type="ARBA" id="ARBA00005500"/>
    </source>
</evidence>
<protein>
    <recommendedName>
        <fullName evidence="6">Stress-associated endoplasmic reticulum protein</fullName>
    </recommendedName>
</protein>
<reference evidence="8 9" key="1">
    <citation type="submission" date="2016-10" db="EMBL/GenBank/DDBJ databases">
        <title>Draft genome sequence of Coniochaeta ligniaria NRRL30616, a lignocellulolytic fungus for bioabatement of inhibitors in plant biomass hydrolysates.</title>
        <authorList>
            <consortium name="DOE Joint Genome Institute"/>
            <person name="Jimenez D.J."/>
            <person name="Hector R.E."/>
            <person name="Riley R."/>
            <person name="Sun H."/>
            <person name="Grigoriev I.V."/>
            <person name="Van Elsas J.D."/>
            <person name="Nichols N.N."/>
        </authorList>
    </citation>
    <scope>NUCLEOTIDE SEQUENCE [LARGE SCALE GENOMIC DNA]</scope>
    <source>
        <strain evidence="8 9">NRRL 30616</strain>
    </source>
</reference>
<name>A0A1J7JIK0_9PEZI</name>
<comment type="similarity">
    <text evidence="1 6">Belongs to the RAMP4 family.</text>
</comment>
<keyword evidence="5 6" id="KW-0472">Membrane</keyword>
<accession>A0A1J7JIK0</accession>
<evidence type="ECO:0000256" key="2">
    <source>
        <dbReference type="ARBA" id="ARBA00022692"/>
    </source>
</evidence>